<dbReference type="AlphaFoldDB" id="A0A1W1VUG4"/>
<dbReference type="EMBL" id="FWWU01000010">
    <property type="protein sequence ID" value="SMB96966.1"/>
    <property type="molecule type" value="Genomic_DNA"/>
</dbReference>
<sequence>MDVRTEVTPAPEGGGVGRIHAASAGREFQPQGLPLIILNVLELEQAVVALERRSKHVLSQSYGFRTIRSVPSAALR</sequence>
<proteinExistence type="predicted"/>
<accession>A0A1W1VUG4</accession>
<gene>
    <name evidence="1" type="ORF">SAMN00790413_06248</name>
</gene>
<name>A0A1W1VUG4_9DEIO</name>
<dbReference type="Proteomes" id="UP000192582">
    <property type="component" value="Unassembled WGS sequence"/>
</dbReference>
<reference evidence="1 2" key="1">
    <citation type="submission" date="2017-04" db="EMBL/GenBank/DDBJ databases">
        <authorList>
            <person name="Afonso C.L."/>
            <person name="Miller P.J."/>
            <person name="Scott M.A."/>
            <person name="Spackman E."/>
            <person name="Goraichik I."/>
            <person name="Dimitrov K.M."/>
            <person name="Suarez D.L."/>
            <person name="Swayne D.E."/>
        </authorList>
    </citation>
    <scope>NUCLEOTIDE SEQUENCE [LARGE SCALE GENOMIC DNA]</scope>
    <source>
        <strain evidence="1 2">KR-140</strain>
    </source>
</reference>
<evidence type="ECO:0000313" key="2">
    <source>
        <dbReference type="Proteomes" id="UP000192582"/>
    </source>
</evidence>
<protein>
    <submittedName>
        <fullName evidence="1">Uncharacterized protein</fullName>
    </submittedName>
</protein>
<organism evidence="1 2">
    <name type="scientific">Deinococcus hopiensis KR-140</name>
    <dbReference type="NCBI Taxonomy" id="695939"/>
    <lineage>
        <taxon>Bacteria</taxon>
        <taxon>Thermotogati</taxon>
        <taxon>Deinococcota</taxon>
        <taxon>Deinococci</taxon>
        <taxon>Deinococcales</taxon>
        <taxon>Deinococcaceae</taxon>
        <taxon>Deinococcus</taxon>
    </lineage>
</organism>
<evidence type="ECO:0000313" key="1">
    <source>
        <dbReference type="EMBL" id="SMB96966.1"/>
    </source>
</evidence>
<keyword evidence="2" id="KW-1185">Reference proteome</keyword>